<evidence type="ECO:0000313" key="8">
    <source>
        <dbReference type="Proteomes" id="UP000234626"/>
    </source>
</evidence>
<evidence type="ECO:0000256" key="2">
    <source>
        <dbReference type="ARBA" id="ARBA00008072"/>
    </source>
</evidence>
<reference evidence="7 8" key="1">
    <citation type="submission" date="2017-12" db="EMBL/GenBank/DDBJ databases">
        <title>Characterization of six clinical isolates of Enterochimera gen. nov., a novel genus of the Yersiniaciae family and the three species Enterochimera arupensis sp. nov., Enterochimera coloradensis sp. nov, and Enterochimera californica sp. nov.</title>
        <authorList>
            <person name="Rossi A."/>
            <person name="Fisher M."/>
        </authorList>
    </citation>
    <scope>NUCLEOTIDE SEQUENCE [LARGE SCALE GENOMIC DNA]</scope>
    <source>
        <strain evidence="7 8">2016Iso1</strain>
    </source>
</reference>
<dbReference type="PANTHER" id="PTHR43350:SF19">
    <property type="entry name" value="D-GULOSIDE 3-DEHYDROGENASE"/>
    <property type="match status" value="1"/>
</dbReference>
<evidence type="ECO:0000256" key="3">
    <source>
        <dbReference type="ARBA" id="ARBA00022723"/>
    </source>
</evidence>
<keyword evidence="4" id="KW-0862">Zinc</keyword>
<protein>
    <submittedName>
        <fullName evidence="7">Alcohol dehydrogenase</fullName>
    </submittedName>
</protein>
<dbReference type="Gene3D" id="3.40.50.720">
    <property type="entry name" value="NAD(P)-binding Rossmann-like Domain"/>
    <property type="match status" value="1"/>
</dbReference>
<comment type="similarity">
    <text evidence="2">Belongs to the zinc-containing alcohol dehydrogenase family.</text>
</comment>
<feature type="domain" description="Alcohol dehydrogenase-like N-terminal" evidence="6">
    <location>
        <begin position="29"/>
        <end position="114"/>
    </location>
</feature>
<evidence type="ECO:0000259" key="6">
    <source>
        <dbReference type="Pfam" id="PF08240"/>
    </source>
</evidence>
<dbReference type="EMBL" id="PJZK01000008">
    <property type="protein sequence ID" value="PLR50213.1"/>
    <property type="molecule type" value="Genomic_DNA"/>
</dbReference>
<dbReference type="Gene3D" id="3.90.180.10">
    <property type="entry name" value="Medium-chain alcohol dehydrogenases, catalytic domain"/>
    <property type="match status" value="1"/>
</dbReference>
<dbReference type="Pfam" id="PF08240">
    <property type="entry name" value="ADH_N"/>
    <property type="match status" value="1"/>
</dbReference>
<dbReference type="InterPro" id="IPR011032">
    <property type="entry name" value="GroES-like_sf"/>
</dbReference>
<dbReference type="RefSeq" id="WP_072929371.1">
    <property type="nucleotide sequence ID" value="NZ_JAWJZE010000006.1"/>
</dbReference>
<organism evidence="7 8">
    <name type="scientific">Chimaeribacter arupi</name>
    <dbReference type="NCBI Taxonomy" id="2060066"/>
    <lineage>
        <taxon>Bacteria</taxon>
        <taxon>Pseudomonadati</taxon>
        <taxon>Pseudomonadota</taxon>
        <taxon>Gammaproteobacteria</taxon>
        <taxon>Enterobacterales</taxon>
        <taxon>Yersiniaceae</taxon>
        <taxon>Chimaeribacter</taxon>
    </lineage>
</organism>
<comment type="caution">
    <text evidence="7">The sequence shown here is derived from an EMBL/GenBank/DDBJ whole genome shotgun (WGS) entry which is preliminary data.</text>
</comment>
<keyword evidence="8" id="KW-1185">Reference proteome</keyword>
<accession>A0A2N5ENF1</accession>
<dbReference type="GO" id="GO:0046872">
    <property type="term" value="F:metal ion binding"/>
    <property type="evidence" value="ECO:0007669"/>
    <property type="project" value="UniProtKB-KW"/>
</dbReference>
<dbReference type="InterPro" id="IPR013154">
    <property type="entry name" value="ADH-like_N"/>
</dbReference>
<dbReference type="OrthoDB" id="9773078at2"/>
<comment type="cofactor">
    <cofactor evidence="1">
        <name>Zn(2+)</name>
        <dbReference type="ChEBI" id="CHEBI:29105"/>
    </cofactor>
</comment>
<gene>
    <name evidence="7" type="ORF">CYR34_09960</name>
</gene>
<sequence>MTATHKAMVRQHGTVSVLTQATPSPAGYELLVKPLYAGLCGTDIQMLRGLRADPSPIIGHEGIARVIAAGERVPDEVGVGTLVCINPTHRNDPSFLLGHNVKGLLQERVLIQESAVRDGLVIPLGEHHNSVLSTLLEPLAAVHYAFSLLADHHPRTLVVFGDGVIGHLAIRAAAALLGSDIRIVHLHHTEQGVAWSKQHRVAAVRPVLNNAAGAALLSSLPEDERVGVLLATPRDATLACLNTALCCLRGDTTIDLLGGLPSDASAPLLPSVDLASIRAANCGGAPNPGVSFTVQTSTGKSVQLTGHRGVAHRHLRHAAAELARHPLRYSDLVTHVLPMNDAAAVMNQLAGSRERLVAGRRLIKLAVHISPDNLTQE</sequence>
<dbReference type="GO" id="GO:0016491">
    <property type="term" value="F:oxidoreductase activity"/>
    <property type="evidence" value="ECO:0007669"/>
    <property type="project" value="UniProtKB-KW"/>
</dbReference>
<keyword evidence="5" id="KW-0560">Oxidoreductase</keyword>
<name>A0A2N5ENF1_9GAMM</name>
<keyword evidence="3" id="KW-0479">Metal-binding</keyword>
<evidence type="ECO:0000313" key="7">
    <source>
        <dbReference type="EMBL" id="PLR50213.1"/>
    </source>
</evidence>
<evidence type="ECO:0000256" key="5">
    <source>
        <dbReference type="ARBA" id="ARBA00023002"/>
    </source>
</evidence>
<dbReference type="PANTHER" id="PTHR43350">
    <property type="entry name" value="NAD-DEPENDENT ALCOHOL DEHYDROGENASE"/>
    <property type="match status" value="1"/>
</dbReference>
<dbReference type="Proteomes" id="UP000234626">
    <property type="component" value="Unassembled WGS sequence"/>
</dbReference>
<evidence type="ECO:0000256" key="4">
    <source>
        <dbReference type="ARBA" id="ARBA00022833"/>
    </source>
</evidence>
<dbReference type="SUPFAM" id="SSF50129">
    <property type="entry name" value="GroES-like"/>
    <property type="match status" value="1"/>
</dbReference>
<proteinExistence type="inferred from homology"/>
<dbReference type="AlphaFoldDB" id="A0A2N5ENF1"/>
<evidence type="ECO:0000256" key="1">
    <source>
        <dbReference type="ARBA" id="ARBA00001947"/>
    </source>
</evidence>